<evidence type="ECO:0000256" key="1">
    <source>
        <dbReference type="SAM" id="Phobius"/>
    </source>
</evidence>
<dbReference type="STRING" id="7234.B4GDI6"/>
<protein>
    <submittedName>
        <fullName evidence="2">GL10850</fullName>
    </submittedName>
</protein>
<accession>B4GDI6</accession>
<evidence type="ECO:0000313" key="3">
    <source>
        <dbReference type="Proteomes" id="UP000008744"/>
    </source>
</evidence>
<sequence>MSGRGVRHWQVVLIFWGLSVTYALRVNLSVAVVAMTDSASVNPDFPISKPHFMRTTG</sequence>
<gene>
    <name evidence="2" type="primary">Dper\GL10850</name>
    <name evidence="2" type="ORF">Dper_GL10850</name>
</gene>
<keyword evidence="1" id="KW-0472">Membrane</keyword>
<keyword evidence="1" id="KW-1133">Transmembrane helix</keyword>
<keyword evidence="3" id="KW-1185">Reference proteome</keyword>
<dbReference type="Proteomes" id="UP000008744">
    <property type="component" value="Unassembled WGS sequence"/>
</dbReference>
<dbReference type="eggNOG" id="KOG2532">
    <property type="taxonomic scope" value="Eukaryota"/>
</dbReference>
<dbReference type="AlphaFoldDB" id="B4GDI6"/>
<name>B4GDI6_DROPE</name>
<dbReference type="EMBL" id="CH479181">
    <property type="protein sequence ID" value="EDW31643.1"/>
    <property type="molecule type" value="Genomic_DNA"/>
</dbReference>
<dbReference type="OMA" id="ISKPHFM"/>
<organism evidence="3">
    <name type="scientific">Drosophila persimilis</name>
    <name type="common">Fruit fly</name>
    <dbReference type="NCBI Taxonomy" id="7234"/>
    <lineage>
        <taxon>Eukaryota</taxon>
        <taxon>Metazoa</taxon>
        <taxon>Ecdysozoa</taxon>
        <taxon>Arthropoda</taxon>
        <taxon>Hexapoda</taxon>
        <taxon>Insecta</taxon>
        <taxon>Pterygota</taxon>
        <taxon>Neoptera</taxon>
        <taxon>Endopterygota</taxon>
        <taxon>Diptera</taxon>
        <taxon>Brachycera</taxon>
        <taxon>Muscomorpha</taxon>
        <taxon>Ephydroidea</taxon>
        <taxon>Drosophilidae</taxon>
        <taxon>Drosophila</taxon>
        <taxon>Sophophora</taxon>
    </lineage>
</organism>
<feature type="transmembrane region" description="Helical" evidence="1">
    <location>
        <begin position="12"/>
        <end position="35"/>
    </location>
</feature>
<evidence type="ECO:0000313" key="2">
    <source>
        <dbReference type="EMBL" id="EDW31643.1"/>
    </source>
</evidence>
<dbReference type="HOGENOM" id="CLU_2998628_0_0_1"/>
<reference evidence="2 3" key="1">
    <citation type="journal article" date="2007" name="Nature">
        <title>Evolution of genes and genomes on the Drosophila phylogeny.</title>
        <authorList>
            <consortium name="Drosophila 12 Genomes Consortium"/>
            <person name="Clark A.G."/>
            <person name="Eisen M.B."/>
            <person name="Smith D.R."/>
            <person name="Bergman C.M."/>
            <person name="Oliver B."/>
            <person name="Markow T.A."/>
            <person name="Kaufman T.C."/>
            <person name="Kellis M."/>
            <person name="Gelbart W."/>
            <person name="Iyer V.N."/>
            <person name="Pollard D.A."/>
            <person name="Sackton T.B."/>
            <person name="Larracuente A.M."/>
            <person name="Singh N.D."/>
            <person name="Abad J.P."/>
            <person name="Abt D.N."/>
            <person name="Adryan B."/>
            <person name="Aguade M."/>
            <person name="Akashi H."/>
            <person name="Anderson W.W."/>
            <person name="Aquadro C.F."/>
            <person name="Ardell D.H."/>
            <person name="Arguello R."/>
            <person name="Artieri C.G."/>
            <person name="Barbash D.A."/>
            <person name="Barker D."/>
            <person name="Barsanti P."/>
            <person name="Batterham P."/>
            <person name="Batzoglou S."/>
            <person name="Begun D."/>
            <person name="Bhutkar A."/>
            <person name="Blanco E."/>
            <person name="Bosak S.A."/>
            <person name="Bradley R.K."/>
            <person name="Brand A.D."/>
            <person name="Brent M.R."/>
            <person name="Brooks A.N."/>
            <person name="Brown R.H."/>
            <person name="Butlin R.K."/>
            <person name="Caggese C."/>
            <person name="Calvi B.R."/>
            <person name="Bernardo de Carvalho A."/>
            <person name="Caspi A."/>
            <person name="Castrezana S."/>
            <person name="Celniker S.E."/>
            <person name="Chang J.L."/>
            <person name="Chapple C."/>
            <person name="Chatterji S."/>
            <person name="Chinwalla A."/>
            <person name="Civetta A."/>
            <person name="Clifton S.W."/>
            <person name="Comeron J.M."/>
            <person name="Costello J.C."/>
            <person name="Coyne J.A."/>
            <person name="Daub J."/>
            <person name="David R.G."/>
            <person name="Delcher A.L."/>
            <person name="Delehaunty K."/>
            <person name="Do C.B."/>
            <person name="Ebling H."/>
            <person name="Edwards K."/>
            <person name="Eickbush T."/>
            <person name="Evans J.D."/>
            <person name="Filipski A."/>
            <person name="Findeiss S."/>
            <person name="Freyhult E."/>
            <person name="Fulton L."/>
            <person name="Fulton R."/>
            <person name="Garcia A.C."/>
            <person name="Gardiner A."/>
            <person name="Garfield D.A."/>
            <person name="Garvin B.E."/>
            <person name="Gibson G."/>
            <person name="Gilbert D."/>
            <person name="Gnerre S."/>
            <person name="Godfrey J."/>
            <person name="Good R."/>
            <person name="Gotea V."/>
            <person name="Gravely B."/>
            <person name="Greenberg A.J."/>
            <person name="Griffiths-Jones S."/>
            <person name="Gross S."/>
            <person name="Guigo R."/>
            <person name="Gustafson E.A."/>
            <person name="Haerty W."/>
            <person name="Hahn M.W."/>
            <person name="Halligan D.L."/>
            <person name="Halpern A.L."/>
            <person name="Halter G.M."/>
            <person name="Han M.V."/>
            <person name="Heger A."/>
            <person name="Hillier L."/>
            <person name="Hinrichs A.S."/>
            <person name="Holmes I."/>
            <person name="Hoskins R.A."/>
            <person name="Hubisz M.J."/>
            <person name="Hultmark D."/>
            <person name="Huntley M.A."/>
            <person name="Jaffe D.B."/>
            <person name="Jagadeeshan S."/>
            <person name="Jeck W.R."/>
            <person name="Johnson J."/>
            <person name="Jones C.D."/>
            <person name="Jordan W.C."/>
            <person name="Karpen G.H."/>
            <person name="Kataoka E."/>
            <person name="Keightley P.D."/>
            <person name="Kheradpour P."/>
            <person name="Kirkness E.F."/>
            <person name="Koerich L.B."/>
            <person name="Kristiansen K."/>
            <person name="Kudrna D."/>
            <person name="Kulathinal R.J."/>
            <person name="Kumar S."/>
            <person name="Kwok R."/>
            <person name="Lander E."/>
            <person name="Langley C.H."/>
            <person name="Lapoint R."/>
            <person name="Lazzaro B.P."/>
            <person name="Lee S.J."/>
            <person name="Levesque L."/>
            <person name="Li R."/>
            <person name="Lin C.F."/>
            <person name="Lin M.F."/>
            <person name="Lindblad-Toh K."/>
            <person name="Llopart A."/>
            <person name="Long M."/>
            <person name="Low L."/>
            <person name="Lozovsky E."/>
            <person name="Lu J."/>
            <person name="Luo M."/>
            <person name="Machado C.A."/>
            <person name="Makalowski W."/>
            <person name="Marzo M."/>
            <person name="Matsuda M."/>
            <person name="Matzkin L."/>
            <person name="McAllister B."/>
            <person name="McBride C.S."/>
            <person name="McKernan B."/>
            <person name="McKernan K."/>
            <person name="Mendez-Lago M."/>
            <person name="Minx P."/>
            <person name="Mollenhauer M.U."/>
            <person name="Montooth K."/>
            <person name="Mount S.M."/>
            <person name="Mu X."/>
            <person name="Myers E."/>
            <person name="Negre B."/>
            <person name="Newfeld S."/>
            <person name="Nielsen R."/>
            <person name="Noor M.A."/>
            <person name="O'Grady P."/>
            <person name="Pachter L."/>
            <person name="Papaceit M."/>
            <person name="Parisi M.J."/>
            <person name="Parisi M."/>
            <person name="Parts L."/>
            <person name="Pedersen J.S."/>
            <person name="Pesole G."/>
            <person name="Phillippy A.M."/>
            <person name="Ponting C.P."/>
            <person name="Pop M."/>
            <person name="Porcelli D."/>
            <person name="Powell J.R."/>
            <person name="Prohaska S."/>
            <person name="Pruitt K."/>
            <person name="Puig M."/>
            <person name="Quesneville H."/>
            <person name="Ram K.R."/>
            <person name="Rand D."/>
            <person name="Rasmussen M.D."/>
            <person name="Reed L.K."/>
            <person name="Reenan R."/>
            <person name="Reily A."/>
            <person name="Remington K.A."/>
            <person name="Rieger T.T."/>
            <person name="Ritchie M.G."/>
            <person name="Robin C."/>
            <person name="Rogers Y.H."/>
            <person name="Rohde C."/>
            <person name="Rozas J."/>
            <person name="Rubenfield M.J."/>
            <person name="Ruiz A."/>
            <person name="Russo S."/>
            <person name="Salzberg S.L."/>
            <person name="Sanchez-Gracia A."/>
            <person name="Saranga D.J."/>
            <person name="Sato H."/>
            <person name="Schaeffer S.W."/>
            <person name="Schatz M.C."/>
            <person name="Schlenke T."/>
            <person name="Schwartz R."/>
            <person name="Segarra C."/>
            <person name="Singh R.S."/>
            <person name="Sirot L."/>
            <person name="Sirota M."/>
            <person name="Sisneros N.B."/>
            <person name="Smith C.D."/>
            <person name="Smith T.F."/>
            <person name="Spieth J."/>
            <person name="Stage D.E."/>
            <person name="Stark A."/>
            <person name="Stephan W."/>
            <person name="Strausberg R.L."/>
            <person name="Strempel S."/>
            <person name="Sturgill D."/>
            <person name="Sutton G."/>
            <person name="Sutton G.G."/>
            <person name="Tao W."/>
            <person name="Teichmann S."/>
            <person name="Tobari Y.N."/>
            <person name="Tomimura Y."/>
            <person name="Tsolas J.M."/>
            <person name="Valente V.L."/>
            <person name="Venter E."/>
            <person name="Venter J.C."/>
            <person name="Vicario S."/>
            <person name="Vieira F.G."/>
            <person name="Vilella A.J."/>
            <person name="Villasante A."/>
            <person name="Walenz B."/>
            <person name="Wang J."/>
            <person name="Wasserman M."/>
            <person name="Watts T."/>
            <person name="Wilson D."/>
            <person name="Wilson R.K."/>
            <person name="Wing R.A."/>
            <person name="Wolfner M.F."/>
            <person name="Wong A."/>
            <person name="Wong G.K."/>
            <person name="Wu C.I."/>
            <person name="Wu G."/>
            <person name="Yamamoto D."/>
            <person name="Yang H.P."/>
            <person name="Yang S.P."/>
            <person name="Yorke J.A."/>
            <person name="Yoshida K."/>
            <person name="Zdobnov E."/>
            <person name="Zhang P."/>
            <person name="Zhang Y."/>
            <person name="Zimin A.V."/>
            <person name="Baldwin J."/>
            <person name="Abdouelleil A."/>
            <person name="Abdulkadir J."/>
            <person name="Abebe A."/>
            <person name="Abera B."/>
            <person name="Abreu J."/>
            <person name="Acer S.C."/>
            <person name="Aftuck L."/>
            <person name="Alexander A."/>
            <person name="An P."/>
            <person name="Anderson E."/>
            <person name="Anderson S."/>
            <person name="Arachi H."/>
            <person name="Azer M."/>
            <person name="Bachantsang P."/>
            <person name="Barry A."/>
            <person name="Bayul T."/>
            <person name="Berlin A."/>
            <person name="Bessette D."/>
            <person name="Bloom T."/>
            <person name="Blye J."/>
            <person name="Boguslavskiy L."/>
            <person name="Bonnet C."/>
            <person name="Boukhgalter B."/>
            <person name="Bourzgui I."/>
            <person name="Brown A."/>
            <person name="Cahill P."/>
            <person name="Channer S."/>
            <person name="Cheshatsang Y."/>
            <person name="Chuda L."/>
            <person name="Citroen M."/>
            <person name="Collymore A."/>
            <person name="Cooke P."/>
            <person name="Costello M."/>
            <person name="D'Aco K."/>
            <person name="Daza R."/>
            <person name="De Haan G."/>
            <person name="DeGray S."/>
            <person name="DeMaso C."/>
            <person name="Dhargay N."/>
            <person name="Dooley K."/>
            <person name="Dooley E."/>
            <person name="Doricent M."/>
            <person name="Dorje P."/>
            <person name="Dorjee K."/>
            <person name="Dupes A."/>
            <person name="Elong R."/>
            <person name="Falk J."/>
            <person name="Farina A."/>
            <person name="Faro S."/>
            <person name="Ferguson D."/>
            <person name="Fisher S."/>
            <person name="Foley C.D."/>
            <person name="Franke A."/>
            <person name="Friedrich D."/>
            <person name="Gadbois L."/>
            <person name="Gearin G."/>
            <person name="Gearin C.R."/>
            <person name="Giannoukos G."/>
            <person name="Goode T."/>
            <person name="Graham J."/>
            <person name="Grandbois E."/>
            <person name="Grewal S."/>
            <person name="Gyaltsen K."/>
            <person name="Hafez N."/>
            <person name="Hagos B."/>
            <person name="Hall J."/>
            <person name="Henson C."/>
            <person name="Hollinger A."/>
            <person name="Honan T."/>
            <person name="Huard M.D."/>
            <person name="Hughes L."/>
            <person name="Hurhula B."/>
            <person name="Husby M.E."/>
            <person name="Kamat A."/>
            <person name="Kanga B."/>
            <person name="Kashin S."/>
            <person name="Khazanovich D."/>
            <person name="Kisner P."/>
            <person name="Lance K."/>
            <person name="Lara M."/>
            <person name="Lee W."/>
            <person name="Lennon N."/>
            <person name="Letendre F."/>
            <person name="LeVine R."/>
            <person name="Lipovsky A."/>
            <person name="Liu X."/>
            <person name="Liu J."/>
            <person name="Liu S."/>
            <person name="Lokyitsang T."/>
            <person name="Lokyitsang Y."/>
            <person name="Lubonja R."/>
            <person name="Lui A."/>
            <person name="MacDonald P."/>
            <person name="Magnisalis V."/>
            <person name="Maru K."/>
            <person name="Matthews C."/>
            <person name="McCusker W."/>
            <person name="McDonough S."/>
            <person name="Mehta T."/>
            <person name="Meldrim J."/>
            <person name="Meneus L."/>
            <person name="Mihai O."/>
            <person name="Mihalev A."/>
            <person name="Mihova T."/>
            <person name="Mittelman R."/>
            <person name="Mlenga V."/>
            <person name="Montmayeur A."/>
            <person name="Mulrain L."/>
            <person name="Navidi A."/>
            <person name="Naylor J."/>
            <person name="Negash T."/>
            <person name="Nguyen T."/>
            <person name="Nguyen N."/>
            <person name="Nicol R."/>
            <person name="Norbu C."/>
            <person name="Norbu N."/>
            <person name="Novod N."/>
            <person name="O'Neill B."/>
            <person name="Osman S."/>
            <person name="Markiewicz E."/>
            <person name="Oyono O.L."/>
            <person name="Patti C."/>
            <person name="Phunkhang P."/>
            <person name="Pierre F."/>
            <person name="Priest M."/>
            <person name="Raghuraman S."/>
            <person name="Rege F."/>
            <person name="Reyes R."/>
            <person name="Rise C."/>
            <person name="Rogov P."/>
            <person name="Ross K."/>
            <person name="Ryan E."/>
            <person name="Settipalli S."/>
            <person name="Shea T."/>
            <person name="Sherpa N."/>
            <person name="Shi L."/>
            <person name="Shih D."/>
            <person name="Sparrow T."/>
            <person name="Spaulding J."/>
            <person name="Stalker J."/>
            <person name="Stange-Thomann N."/>
            <person name="Stavropoulos S."/>
            <person name="Stone C."/>
            <person name="Strader C."/>
            <person name="Tesfaye S."/>
            <person name="Thomson T."/>
            <person name="Thoulutsang Y."/>
            <person name="Thoulutsang D."/>
            <person name="Topham K."/>
            <person name="Topping I."/>
            <person name="Tsamla T."/>
            <person name="Vassiliev H."/>
            <person name="Vo A."/>
            <person name="Wangchuk T."/>
            <person name="Wangdi T."/>
            <person name="Weiand M."/>
            <person name="Wilkinson J."/>
            <person name="Wilson A."/>
            <person name="Yadav S."/>
            <person name="Young G."/>
            <person name="Yu Q."/>
            <person name="Zembek L."/>
            <person name="Zhong D."/>
            <person name="Zimmer A."/>
            <person name="Zwirko Z."/>
            <person name="Jaffe D.B."/>
            <person name="Alvarez P."/>
            <person name="Brockman W."/>
            <person name="Butler J."/>
            <person name="Chin C."/>
            <person name="Gnerre S."/>
            <person name="Grabherr M."/>
            <person name="Kleber M."/>
            <person name="Mauceli E."/>
            <person name="MacCallum I."/>
        </authorList>
    </citation>
    <scope>NUCLEOTIDE SEQUENCE [LARGE SCALE GENOMIC DNA]</scope>
    <source>
        <strain evidence="3">MSH-3 / Tucson 14011-0111.49</strain>
    </source>
</reference>
<keyword evidence="1" id="KW-0812">Transmembrane</keyword>
<proteinExistence type="predicted"/>